<feature type="transmembrane region" description="Helical" evidence="1">
    <location>
        <begin position="75"/>
        <end position="94"/>
    </location>
</feature>
<feature type="transmembrane region" description="Helical" evidence="1">
    <location>
        <begin position="6"/>
        <end position="23"/>
    </location>
</feature>
<protein>
    <submittedName>
        <fullName evidence="2">Uncharacterized protein</fullName>
    </submittedName>
</protein>
<comment type="caution">
    <text evidence="2">The sequence shown here is derived from an EMBL/GenBank/DDBJ whole genome shotgun (WGS) entry which is preliminary data.</text>
</comment>
<keyword evidence="1" id="KW-1133">Transmembrane helix</keyword>
<keyword evidence="1" id="KW-0472">Membrane</keyword>
<evidence type="ECO:0000313" key="2">
    <source>
        <dbReference type="EMBL" id="PKQ68348.1"/>
    </source>
</evidence>
<evidence type="ECO:0000256" key="1">
    <source>
        <dbReference type="SAM" id="Phobius"/>
    </source>
</evidence>
<proteinExistence type="predicted"/>
<organism evidence="2 3">
    <name type="scientific">Labilibaculum manganireducens</name>
    <dbReference type="NCBI Taxonomy" id="1940525"/>
    <lineage>
        <taxon>Bacteria</taxon>
        <taxon>Pseudomonadati</taxon>
        <taxon>Bacteroidota</taxon>
        <taxon>Bacteroidia</taxon>
        <taxon>Marinilabiliales</taxon>
        <taxon>Marinifilaceae</taxon>
        <taxon>Labilibaculum</taxon>
    </lineage>
</organism>
<keyword evidence="1" id="KW-0812">Transmembrane</keyword>
<reference evidence="2 3" key="1">
    <citation type="journal article" date="2017" name="Front. Microbiol.">
        <title>Labilibaculum manganireducens gen. nov., sp. nov. and Labilibaculum filiforme sp. nov., Novel Bacteroidetes Isolated from Subsurface Sediments of the Baltic Sea.</title>
        <authorList>
            <person name="Vandieken V."/>
            <person name="Marshall I.P."/>
            <person name="Niemann H."/>
            <person name="Engelen B."/>
            <person name="Cypionka H."/>
        </authorList>
    </citation>
    <scope>NUCLEOTIDE SEQUENCE [LARGE SCALE GENOMIC DNA]</scope>
    <source>
        <strain evidence="2 3">59.10-2M</strain>
    </source>
</reference>
<sequence length="183" mass="22076">MNVKVISILAIVLVAIWLGLYSWKCRNRIKNYKWVFEWFYPCIVFLISISVLYLLVNRFIEATAGEFTWHMKTEAWSYFGAFIGAILLAATLIYQIRASRRQQVESKFFELVKYYRDNISEMRIRNPFYYNDDKGRVYEEKFVEGRRVMKIIFDQYKVAFGICKQYKIVPEYKFEKLLNTIVR</sequence>
<dbReference type="AlphaFoldDB" id="A0A2N3IDI8"/>
<keyword evidence="3" id="KW-1185">Reference proteome</keyword>
<accession>A0A2N3IDI8</accession>
<dbReference type="EMBL" id="MVDE01000004">
    <property type="protein sequence ID" value="PKQ68348.1"/>
    <property type="molecule type" value="Genomic_DNA"/>
</dbReference>
<dbReference type="Proteomes" id="UP000233618">
    <property type="component" value="Unassembled WGS sequence"/>
</dbReference>
<evidence type="ECO:0000313" key="3">
    <source>
        <dbReference type="Proteomes" id="UP000233618"/>
    </source>
</evidence>
<name>A0A2N3IDI8_9BACT</name>
<gene>
    <name evidence="2" type="ORF">BZG01_03775</name>
</gene>
<dbReference type="RefSeq" id="WP_101308507.1">
    <property type="nucleotide sequence ID" value="NZ_MVDE01000004.1"/>
</dbReference>
<feature type="transmembrane region" description="Helical" evidence="1">
    <location>
        <begin position="35"/>
        <end position="55"/>
    </location>
</feature>